<accession>A0A4Y2JEG8</accession>
<evidence type="ECO:0000313" key="1">
    <source>
        <dbReference type="EMBL" id="GBM88285.1"/>
    </source>
</evidence>
<comment type="caution">
    <text evidence="1">The sequence shown here is derived from an EMBL/GenBank/DDBJ whole genome shotgun (WGS) entry which is preliminary data.</text>
</comment>
<organism evidence="1 2">
    <name type="scientific">Araneus ventricosus</name>
    <name type="common">Orbweaver spider</name>
    <name type="synonym">Epeira ventricosa</name>
    <dbReference type="NCBI Taxonomy" id="182803"/>
    <lineage>
        <taxon>Eukaryota</taxon>
        <taxon>Metazoa</taxon>
        <taxon>Ecdysozoa</taxon>
        <taxon>Arthropoda</taxon>
        <taxon>Chelicerata</taxon>
        <taxon>Arachnida</taxon>
        <taxon>Araneae</taxon>
        <taxon>Araneomorphae</taxon>
        <taxon>Entelegynae</taxon>
        <taxon>Araneoidea</taxon>
        <taxon>Araneidae</taxon>
        <taxon>Araneus</taxon>
    </lineage>
</organism>
<dbReference type="AlphaFoldDB" id="A0A4Y2JEG8"/>
<reference evidence="1 2" key="1">
    <citation type="journal article" date="2019" name="Sci. Rep.">
        <title>Orb-weaving spider Araneus ventricosus genome elucidates the spidroin gene catalogue.</title>
        <authorList>
            <person name="Kono N."/>
            <person name="Nakamura H."/>
            <person name="Ohtoshi R."/>
            <person name="Moran D.A.P."/>
            <person name="Shinohara A."/>
            <person name="Yoshida Y."/>
            <person name="Fujiwara M."/>
            <person name="Mori M."/>
            <person name="Tomita M."/>
            <person name="Arakawa K."/>
        </authorList>
    </citation>
    <scope>NUCLEOTIDE SEQUENCE [LARGE SCALE GENOMIC DNA]</scope>
</reference>
<proteinExistence type="predicted"/>
<dbReference type="Proteomes" id="UP000499080">
    <property type="component" value="Unassembled WGS sequence"/>
</dbReference>
<name>A0A4Y2JEG8_ARAVE</name>
<gene>
    <name evidence="1" type="ORF">AVEN_71646_1</name>
</gene>
<evidence type="ECO:0000313" key="2">
    <source>
        <dbReference type="Proteomes" id="UP000499080"/>
    </source>
</evidence>
<dbReference type="EMBL" id="BGPR01110174">
    <property type="protein sequence ID" value="GBM88285.1"/>
    <property type="molecule type" value="Genomic_DNA"/>
</dbReference>
<sequence>MKYDSSRLVVNHTCAGGSVGEGKKRLGVAVRLEKPGWGAEGATQKSPVLGRRECGWESVWREEECVCVGGGAYFGTTVNDLPKSNDWNEWNINQLLVQIDDS</sequence>
<protein>
    <submittedName>
        <fullName evidence="1">Uncharacterized protein</fullName>
    </submittedName>
</protein>
<keyword evidence="2" id="KW-1185">Reference proteome</keyword>